<comment type="caution">
    <text evidence="8">The sequence shown here is derived from an EMBL/GenBank/DDBJ whole genome shotgun (WGS) entry which is preliminary data.</text>
</comment>
<dbReference type="PROSITE" id="PS51471">
    <property type="entry name" value="FE2OG_OXY"/>
    <property type="match status" value="1"/>
</dbReference>
<feature type="region of interest" description="Disordered" evidence="6">
    <location>
        <begin position="1"/>
        <end position="63"/>
    </location>
</feature>
<dbReference type="Gene3D" id="2.60.120.330">
    <property type="entry name" value="B-lactam Antibiotic, Isopenicillin N Synthase, Chain"/>
    <property type="match status" value="1"/>
</dbReference>
<dbReference type="InterPro" id="IPR006620">
    <property type="entry name" value="Pro_4_hyd_alph"/>
</dbReference>
<dbReference type="OrthoDB" id="201870at2759"/>
<keyword evidence="3" id="KW-0223">Dioxygenase</keyword>
<organism evidence="8 9">
    <name type="scientific">Triparma strigata</name>
    <dbReference type="NCBI Taxonomy" id="1606541"/>
    <lineage>
        <taxon>Eukaryota</taxon>
        <taxon>Sar</taxon>
        <taxon>Stramenopiles</taxon>
        <taxon>Ochrophyta</taxon>
        <taxon>Bolidophyceae</taxon>
        <taxon>Parmales</taxon>
        <taxon>Triparmaceae</taxon>
        <taxon>Triparma</taxon>
    </lineage>
</organism>
<comment type="cofactor">
    <cofactor evidence="1">
        <name>L-ascorbate</name>
        <dbReference type="ChEBI" id="CHEBI:38290"/>
    </cofactor>
</comment>
<dbReference type="EMBL" id="BRXY01000421">
    <property type="protein sequence ID" value="GMH93823.1"/>
    <property type="molecule type" value="Genomic_DNA"/>
</dbReference>
<evidence type="ECO:0000259" key="7">
    <source>
        <dbReference type="PROSITE" id="PS51471"/>
    </source>
</evidence>
<keyword evidence="5" id="KW-0408">Iron</keyword>
<dbReference type="InterPro" id="IPR027443">
    <property type="entry name" value="IPNS-like_sf"/>
</dbReference>
<evidence type="ECO:0000256" key="6">
    <source>
        <dbReference type="SAM" id="MobiDB-lite"/>
    </source>
</evidence>
<dbReference type="InterPro" id="IPR044862">
    <property type="entry name" value="Pro_4_hyd_alph_FE2OG_OXY"/>
</dbReference>
<evidence type="ECO:0000256" key="5">
    <source>
        <dbReference type="ARBA" id="ARBA00023004"/>
    </source>
</evidence>
<dbReference type="PANTHER" id="PTHR10869">
    <property type="entry name" value="PROLYL 4-HYDROXYLASE ALPHA SUBUNIT"/>
    <property type="match status" value="1"/>
</dbReference>
<keyword evidence="4" id="KW-0560">Oxidoreductase</keyword>
<evidence type="ECO:0000256" key="3">
    <source>
        <dbReference type="ARBA" id="ARBA00022964"/>
    </source>
</evidence>
<keyword evidence="2" id="KW-0479">Metal-binding</keyword>
<protein>
    <recommendedName>
        <fullName evidence="7">Fe2OG dioxygenase domain-containing protein</fullName>
    </recommendedName>
</protein>
<dbReference type="InterPro" id="IPR005123">
    <property type="entry name" value="Oxoglu/Fe-dep_dioxygenase_dom"/>
</dbReference>
<reference evidence="9" key="1">
    <citation type="journal article" date="2023" name="Commun. Biol.">
        <title>Genome analysis of Parmales, the sister group of diatoms, reveals the evolutionary specialization of diatoms from phago-mixotrophs to photoautotrophs.</title>
        <authorList>
            <person name="Ban H."/>
            <person name="Sato S."/>
            <person name="Yoshikawa S."/>
            <person name="Yamada K."/>
            <person name="Nakamura Y."/>
            <person name="Ichinomiya M."/>
            <person name="Sato N."/>
            <person name="Blanc-Mathieu R."/>
            <person name="Endo H."/>
            <person name="Kuwata A."/>
            <person name="Ogata H."/>
        </authorList>
    </citation>
    <scope>NUCLEOTIDE SEQUENCE [LARGE SCALE GENOMIC DNA]</scope>
    <source>
        <strain evidence="9">NIES 3701</strain>
    </source>
</reference>
<dbReference type="PANTHER" id="PTHR10869:SF246">
    <property type="entry name" value="TRANSMEMBRANE PROLYL 4-HYDROXYLASE"/>
    <property type="match status" value="1"/>
</dbReference>
<dbReference type="GO" id="GO:0005506">
    <property type="term" value="F:iron ion binding"/>
    <property type="evidence" value="ECO:0007669"/>
    <property type="project" value="InterPro"/>
</dbReference>
<dbReference type="Proteomes" id="UP001165085">
    <property type="component" value="Unassembled WGS sequence"/>
</dbReference>
<dbReference type="GO" id="GO:0005783">
    <property type="term" value="C:endoplasmic reticulum"/>
    <property type="evidence" value="ECO:0007669"/>
    <property type="project" value="TreeGrafter"/>
</dbReference>
<keyword evidence="9" id="KW-1185">Reference proteome</keyword>
<accession>A0A9W7EXV3</accession>
<dbReference type="GO" id="GO:0031418">
    <property type="term" value="F:L-ascorbic acid binding"/>
    <property type="evidence" value="ECO:0007669"/>
    <property type="project" value="InterPro"/>
</dbReference>
<evidence type="ECO:0000313" key="9">
    <source>
        <dbReference type="Proteomes" id="UP001165085"/>
    </source>
</evidence>
<dbReference type="AlphaFoldDB" id="A0A9W7EXV3"/>
<evidence type="ECO:0000256" key="2">
    <source>
        <dbReference type="ARBA" id="ARBA00022723"/>
    </source>
</evidence>
<gene>
    <name evidence="8" type="ORF">TrST_g2587</name>
</gene>
<evidence type="ECO:0000256" key="4">
    <source>
        <dbReference type="ARBA" id="ARBA00023002"/>
    </source>
</evidence>
<evidence type="ECO:0000313" key="8">
    <source>
        <dbReference type="EMBL" id="GMH93823.1"/>
    </source>
</evidence>
<dbReference type="Gene3D" id="2.60.120.620">
    <property type="entry name" value="q2cbj1_9rhob like domain"/>
    <property type="match status" value="1"/>
</dbReference>
<proteinExistence type="predicted"/>
<dbReference type="GO" id="GO:0004656">
    <property type="term" value="F:procollagen-proline 4-dioxygenase activity"/>
    <property type="evidence" value="ECO:0007669"/>
    <property type="project" value="TreeGrafter"/>
</dbReference>
<dbReference type="Pfam" id="PF13640">
    <property type="entry name" value="2OG-FeII_Oxy_3"/>
    <property type="match status" value="1"/>
</dbReference>
<dbReference type="SMART" id="SM00702">
    <property type="entry name" value="P4Hc"/>
    <property type="match status" value="1"/>
</dbReference>
<evidence type="ECO:0000256" key="1">
    <source>
        <dbReference type="ARBA" id="ARBA00001961"/>
    </source>
</evidence>
<dbReference type="InterPro" id="IPR045054">
    <property type="entry name" value="P4HA-like"/>
</dbReference>
<name>A0A9W7EXV3_9STRA</name>
<feature type="domain" description="Fe2OG dioxygenase" evidence="7">
    <location>
        <begin position="444"/>
        <end position="558"/>
    </location>
</feature>
<sequence>MKAKSPTRISKSLLNAGSGSAGSGFGKPMSGKSTQKAKKKYNKKDSIISSVEQEQQQQQPLSKAGKILKQISSRLDVACADPRINNSPPNIFPASSLFSSCPKLHSSFSSNSFVLIDGLPHSPFETLQSSASDFFSLPSEFKTRHNLKPHGPPSSPKSAGYMLGTLGGTTEFLDIRFRHLTPTYPLPGLLSSSSLLDLVTTSLLSPLSLPPLFSLPSHSLNLTQTVLRLASYTSSTFGSHTDTTFLTIVPPSKKGLQVYTPTGWLIIPENVTCIMAGELLEYTKGIPSCLHKVISDGKRLSTVYLVRQKDGGCFEGEDMNRIWAQLNPGMGAITDEDVEVQEDFVDVVCPVREEVYYECLGGKVLSKFPDVVEFSDVLKKSECSNIISLIDEKLDGGKGRSTIVSDDQKKVDGIRTSETCWMKHDETEGLKRLAERVAIVAGLPITHAEKWQGARYEAGGEYGLHSDHVEDFNGLECGGRCYSYIVYLNGDFEGGETAFPEIDIKVKPKQGKGLFFRNVREQVHANNVFEMDVDYDVLHKGNVVNKGTKYILTLWFHPVPL</sequence>
<dbReference type="SUPFAM" id="SSF51197">
    <property type="entry name" value="Clavaminate synthase-like"/>
    <property type="match status" value="1"/>
</dbReference>